<evidence type="ECO:0000313" key="8">
    <source>
        <dbReference type="Proteomes" id="UP000194137"/>
    </source>
</evidence>
<dbReference type="SUPFAM" id="SSF52467">
    <property type="entry name" value="DHS-like NAD/FAD-binding domain"/>
    <property type="match status" value="1"/>
</dbReference>
<dbReference type="SUPFAM" id="SSF52518">
    <property type="entry name" value="Thiamin diphosphate-binding fold (THDP-binding)"/>
    <property type="match status" value="2"/>
</dbReference>
<dbReference type="InterPro" id="IPR012000">
    <property type="entry name" value="Thiamin_PyroP_enz_cen_dom"/>
</dbReference>
<evidence type="ECO:0000259" key="6">
    <source>
        <dbReference type="Pfam" id="PF02776"/>
    </source>
</evidence>
<dbReference type="InterPro" id="IPR045229">
    <property type="entry name" value="TPP_enz"/>
</dbReference>
<evidence type="ECO:0000259" key="5">
    <source>
        <dbReference type="Pfam" id="PF02775"/>
    </source>
</evidence>
<dbReference type="Gene3D" id="3.40.50.1220">
    <property type="entry name" value="TPP-binding domain"/>
    <property type="match status" value="1"/>
</dbReference>
<dbReference type="Pfam" id="PF02775">
    <property type="entry name" value="TPP_enzyme_C"/>
    <property type="match status" value="1"/>
</dbReference>
<dbReference type="FunFam" id="3.40.50.970:FF:000007">
    <property type="entry name" value="Acetolactate synthase"/>
    <property type="match status" value="1"/>
</dbReference>
<dbReference type="NCBIfam" id="NF006052">
    <property type="entry name" value="PRK08199.1"/>
    <property type="match status" value="1"/>
</dbReference>
<proteinExistence type="inferred from homology"/>
<dbReference type="Proteomes" id="UP000194137">
    <property type="component" value="Chromosome"/>
</dbReference>
<dbReference type="InterPro" id="IPR012001">
    <property type="entry name" value="Thiamin_PyroP_enz_TPP-bd_dom"/>
</dbReference>
<dbReference type="Pfam" id="PF02776">
    <property type="entry name" value="TPP_enzyme_N"/>
    <property type="match status" value="1"/>
</dbReference>
<evidence type="ECO:0000256" key="2">
    <source>
        <dbReference type="ARBA" id="ARBA00023052"/>
    </source>
</evidence>
<dbReference type="RefSeq" id="WP_086086740.1">
    <property type="nucleotide sequence ID" value="NZ_CP021112.1"/>
</dbReference>
<sequence length="559" mass="61044">MRSNDGSRTGGEILVDQLVAHGVRHAFCVPGESYLAALDAFHDRSIELTICRQEGGAAMMAEAVGKATGRPGICFVTRGPGATNASPGIHIARQDSTPLIVFVGQVARDMREREAFQELDYRAVFGTMAKWATEIDDAARIPEIVSRAFHVATNGRPGPVVIALPEDMLTDRAVVPDAPAFEPVETWPGLTDMSRLQKMLWAAKKPVLILGGSRWSEKACAATLRFAERFDLPVMTTFRRQHLFDQTHRNYAGDVGIGANPKLLARIKDADLVILVGGRMGEMPSQSYTLFDIPSPQQTFVHVHPGSDELGRVYRPALAINASPTAFAAALEGLQAPNEIAWSNATRTANADYRAFTDKATEMPGAVNLGEIMVWLRDNLSVDDILCNGAGNYAGWINRFYRFRKYNTFYGPTSGSMGYGVPAAIGIKRLHPERNVVCFAGDGDFLMNGQEFMTAVQYELPLVIVIVDNGMYGTIRMHQEREYPGRVVATTLKNPDFAGYAQVFGGFGIMVDRTEDFPKAFEEAQASGQPAIIHLKVDPSGITPTTTLEAIRAKSLQGK</sequence>
<dbReference type="GO" id="GO:0009099">
    <property type="term" value="P:L-valine biosynthetic process"/>
    <property type="evidence" value="ECO:0007669"/>
    <property type="project" value="TreeGrafter"/>
</dbReference>
<dbReference type="EMBL" id="CP021112">
    <property type="protein sequence ID" value="ARP98323.1"/>
    <property type="molecule type" value="Genomic_DNA"/>
</dbReference>
<dbReference type="STRING" id="1235591.CAK95_03885"/>
<reference evidence="7 8" key="1">
    <citation type="submission" date="2017-05" db="EMBL/GenBank/DDBJ databases">
        <title>Full genome sequence of Pseudorhodoplanes sinuspersici.</title>
        <authorList>
            <person name="Dastgheib S.M.M."/>
            <person name="Shavandi M."/>
            <person name="Tirandaz H."/>
        </authorList>
    </citation>
    <scope>NUCLEOTIDE SEQUENCE [LARGE SCALE GENOMIC DNA]</scope>
    <source>
        <strain evidence="7 8">RIPI110</strain>
    </source>
</reference>
<dbReference type="PANTHER" id="PTHR18968">
    <property type="entry name" value="THIAMINE PYROPHOSPHATE ENZYMES"/>
    <property type="match status" value="1"/>
</dbReference>
<evidence type="ECO:0000313" key="7">
    <source>
        <dbReference type="EMBL" id="ARP98323.1"/>
    </source>
</evidence>
<gene>
    <name evidence="7" type="ORF">CAK95_03885</name>
</gene>
<dbReference type="GO" id="GO:0030976">
    <property type="term" value="F:thiamine pyrophosphate binding"/>
    <property type="evidence" value="ECO:0007669"/>
    <property type="project" value="InterPro"/>
</dbReference>
<name>A0A1W6ZLL2_9HYPH</name>
<dbReference type="GO" id="GO:0005948">
    <property type="term" value="C:acetolactate synthase complex"/>
    <property type="evidence" value="ECO:0007669"/>
    <property type="project" value="TreeGrafter"/>
</dbReference>
<feature type="domain" description="Thiamine pyrophosphate enzyme central" evidence="4">
    <location>
        <begin position="195"/>
        <end position="331"/>
    </location>
</feature>
<evidence type="ECO:0000256" key="1">
    <source>
        <dbReference type="ARBA" id="ARBA00007812"/>
    </source>
</evidence>
<dbReference type="InterPro" id="IPR029061">
    <property type="entry name" value="THDP-binding"/>
</dbReference>
<dbReference type="KEGG" id="psin:CAK95_03885"/>
<evidence type="ECO:0000259" key="4">
    <source>
        <dbReference type="Pfam" id="PF00205"/>
    </source>
</evidence>
<dbReference type="Gene3D" id="3.40.50.970">
    <property type="match status" value="2"/>
</dbReference>
<dbReference type="InterPro" id="IPR011766">
    <property type="entry name" value="TPP_enzyme_TPP-bd"/>
</dbReference>
<dbReference type="PANTHER" id="PTHR18968:SF120">
    <property type="entry name" value="ACETOLACTATE SYNTHASE LARGE SUBUNIT"/>
    <property type="match status" value="1"/>
</dbReference>
<dbReference type="OrthoDB" id="4494979at2"/>
<protein>
    <submittedName>
        <fullName evidence="7">Thiamine pyrophosphate-binding protein</fullName>
    </submittedName>
</protein>
<keyword evidence="2 3" id="KW-0786">Thiamine pyrophosphate</keyword>
<dbReference type="CDD" id="cd07035">
    <property type="entry name" value="TPP_PYR_POX_like"/>
    <property type="match status" value="1"/>
</dbReference>
<dbReference type="GO" id="GO:0009097">
    <property type="term" value="P:isoleucine biosynthetic process"/>
    <property type="evidence" value="ECO:0007669"/>
    <property type="project" value="TreeGrafter"/>
</dbReference>
<dbReference type="GO" id="GO:0050660">
    <property type="term" value="F:flavin adenine dinucleotide binding"/>
    <property type="evidence" value="ECO:0007669"/>
    <property type="project" value="TreeGrafter"/>
</dbReference>
<dbReference type="CDD" id="cd00568">
    <property type="entry name" value="TPP_enzymes"/>
    <property type="match status" value="1"/>
</dbReference>
<feature type="domain" description="Thiamine pyrophosphate enzyme N-terminal TPP-binding" evidence="6">
    <location>
        <begin position="8"/>
        <end position="121"/>
    </location>
</feature>
<organism evidence="7 8">
    <name type="scientific">Pseudorhodoplanes sinuspersici</name>
    <dbReference type="NCBI Taxonomy" id="1235591"/>
    <lineage>
        <taxon>Bacteria</taxon>
        <taxon>Pseudomonadati</taxon>
        <taxon>Pseudomonadota</taxon>
        <taxon>Alphaproteobacteria</taxon>
        <taxon>Hyphomicrobiales</taxon>
        <taxon>Pseudorhodoplanes</taxon>
    </lineage>
</organism>
<dbReference type="Pfam" id="PF00205">
    <property type="entry name" value="TPP_enzyme_M"/>
    <property type="match status" value="1"/>
</dbReference>
<comment type="similarity">
    <text evidence="1 3">Belongs to the TPP enzyme family.</text>
</comment>
<dbReference type="GO" id="GO:0000287">
    <property type="term" value="F:magnesium ion binding"/>
    <property type="evidence" value="ECO:0007669"/>
    <property type="project" value="InterPro"/>
</dbReference>
<dbReference type="GO" id="GO:0003984">
    <property type="term" value="F:acetolactate synthase activity"/>
    <property type="evidence" value="ECO:0007669"/>
    <property type="project" value="TreeGrafter"/>
</dbReference>
<dbReference type="AlphaFoldDB" id="A0A1W6ZLL2"/>
<evidence type="ECO:0000256" key="3">
    <source>
        <dbReference type="RuleBase" id="RU362132"/>
    </source>
</evidence>
<accession>A0A1W6ZLL2</accession>
<keyword evidence="8" id="KW-1185">Reference proteome</keyword>
<dbReference type="InterPro" id="IPR029035">
    <property type="entry name" value="DHS-like_NAD/FAD-binding_dom"/>
</dbReference>
<feature type="domain" description="Thiamine pyrophosphate enzyme TPP-binding" evidence="5">
    <location>
        <begin position="389"/>
        <end position="534"/>
    </location>
</feature>